<proteinExistence type="predicted"/>
<gene>
    <name evidence="4" type="ORF">FIBSPDRAFT_863270</name>
</gene>
<keyword evidence="2" id="KW-0812">Transmembrane</keyword>
<evidence type="ECO:0000256" key="1">
    <source>
        <dbReference type="SAM" id="MobiDB-lite"/>
    </source>
</evidence>
<evidence type="ECO:0000313" key="4">
    <source>
        <dbReference type="EMBL" id="KZP18918.1"/>
    </source>
</evidence>
<keyword evidence="2" id="KW-0472">Membrane</keyword>
<dbReference type="InterPro" id="IPR041622">
    <property type="entry name" value="SLATT_fungi"/>
</dbReference>
<dbReference type="EMBL" id="KV417568">
    <property type="protein sequence ID" value="KZP18918.1"/>
    <property type="molecule type" value="Genomic_DNA"/>
</dbReference>
<feature type="transmembrane region" description="Helical" evidence="2">
    <location>
        <begin position="210"/>
        <end position="229"/>
    </location>
</feature>
<feature type="region of interest" description="Disordered" evidence="1">
    <location>
        <begin position="1"/>
        <end position="165"/>
    </location>
</feature>
<feature type="domain" description="SMODS and SLOG-associating 2TM effector" evidence="3">
    <location>
        <begin position="197"/>
        <end position="316"/>
    </location>
</feature>
<dbReference type="AlphaFoldDB" id="A0A166HJ99"/>
<evidence type="ECO:0000259" key="3">
    <source>
        <dbReference type="Pfam" id="PF18142"/>
    </source>
</evidence>
<reference evidence="4 5" key="1">
    <citation type="journal article" date="2016" name="Mol. Biol. Evol.">
        <title>Comparative Genomics of Early-Diverging Mushroom-Forming Fungi Provides Insights into the Origins of Lignocellulose Decay Capabilities.</title>
        <authorList>
            <person name="Nagy L.G."/>
            <person name="Riley R."/>
            <person name="Tritt A."/>
            <person name="Adam C."/>
            <person name="Daum C."/>
            <person name="Floudas D."/>
            <person name="Sun H."/>
            <person name="Yadav J.S."/>
            <person name="Pangilinan J."/>
            <person name="Larsson K.H."/>
            <person name="Matsuura K."/>
            <person name="Barry K."/>
            <person name="Labutti K."/>
            <person name="Kuo R."/>
            <person name="Ohm R.A."/>
            <person name="Bhattacharya S.S."/>
            <person name="Shirouzu T."/>
            <person name="Yoshinaga Y."/>
            <person name="Martin F.M."/>
            <person name="Grigoriev I.V."/>
            <person name="Hibbett D.S."/>
        </authorList>
    </citation>
    <scope>NUCLEOTIDE SEQUENCE [LARGE SCALE GENOMIC DNA]</scope>
    <source>
        <strain evidence="4 5">CBS 109695</strain>
    </source>
</reference>
<dbReference type="Pfam" id="PF18142">
    <property type="entry name" value="SLATT_fungal"/>
    <property type="match status" value="1"/>
</dbReference>
<keyword evidence="5" id="KW-1185">Reference proteome</keyword>
<sequence length="320" mass="34472">MAQQDIHALAEAGALPPTPGSGIRQPRPVLASGPQDVTGGDATRTAPPPTPLKTEGDRLVRGTASRPMSLTPDSYEPASGSRPASPTVRGPASRPMSLTHEGNEEPGMQSGFPLPREPIRRSSTTATQPQAPSVMRGREGQGRMSVRIDGSPPDRRGPPPARRQSTAALDWMVPENEKMVPRPITAGERLQPTLDHANTEKKKFERRAMLNGWTLNTAIGLQVVLGALVTGLSSVVSPTKVGLVTSVLGGMSTLVASYLARMRGSREPELSLARVKDLDHFIRDAEVFQLDQGNVNDGSHDKELEEFRHRFEELLEVAEA</sequence>
<dbReference type="NCBIfam" id="NF033635">
    <property type="entry name" value="SLATT_fungal"/>
    <property type="match status" value="1"/>
</dbReference>
<name>A0A166HJ99_9AGAM</name>
<dbReference type="OrthoDB" id="3245801at2759"/>
<organism evidence="4 5">
    <name type="scientific">Athelia psychrophila</name>
    <dbReference type="NCBI Taxonomy" id="1759441"/>
    <lineage>
        <taxon>Eukaryota</taxon>
        <taxon>Fungi</taxon>
        <taxon>Dikarya</taxon>
        <taxon>Basidiomycota</taxon>
        <taxon>Agaricomycotina</taxon>
        <taxon>Agaricomycetes</taxon>
        <taxon>Agaricomycetidae</taxon>
        <taxon>Atheliales</taxon>
        <taxon>Atheliaceae</taxon>
        <taxon>Athelia</taxon>
    </lineage>
</organism>
<keyword evidence="2" id="KW-1133">Transmembrane helix</keyword>
<evidence type="ECO:0000313" key="5">
    <source>
        <dbReference type="Proteomes" id="UP000076532"/>
    </source>
</evidence>
<dbReference type="Proteomes" id="UP000076532">
    <property type="component" value="Unassembled WGS sequence"/>
</dbReference>
<evidence type="ECO:0000256" key="2">
    <source>
        <dbReference type="SAM" id="Phobius"/>
    </source>
</evidence>
<dbReference type="STRING" id="436010.A0A166HJ99"/>
<protein>
    <recommendedName>
        <fullName evidence="3">SMODS and SLOG-associating 2TM effector domain-containing protein</fullName>
    </recommendedName>
</protein>
<accession>A0A166HJ99</accession>
<feature type="transmembrane region" description="Helical" evidence="2">
    <location>
        <begin position="241"/>
        <end position="260"/>
    </location>
</feature>
<feature type="compositionally biased region" description="Polar residues" evidence="1">
    <location>
        <begin position="121"/>
        <end position="131"/>
    </location>
</feature>